<keyword evidence="1" id="KW-0285">Flavoprotein</keyword>
<organism evidence="4 5">
    <name type="scientific">Gloeobacter kilaueensis (strain ATCC BAA-2537 / CCAP 1431/1 / ULC 316 / JS1)</name>
    <dbReference type="NCBI Taxonomy" id="1183438"/>
    <lineage>
        <taxon>Bacteria</taxon>
        <taxon>Bacillati</taxon>
        <taxon>Cyanobacteriota</taxon>
        <taxon>Cyanophyceae</taxon>
        <taxon>Gloeobacterales</taxon>
        <taxon>Gloeobacteraceae</taxon>
        <taxon>Gloeobacter</taxon>
    </lineage>
</organism>
<dbReference type="InterPro" id="IPR036188">
    <property type="entry name" value="FAD/NAD-bd_sf"/>
</dbReference>
<dbReference type="EC" id="1.8.1.9" evidence="4"/>
<dbReference type="Pfam" id="PF07992">
    <property type="entry name" value="Pyr_redox_2"/>
    <property type="match status" value="1"/>
</dbReference>
<name>U5QHK1_GLOK1</name>
<protein>
    <submittedName>
        <fullName evidence="4">Thioredoxin reductase</fullName>
        <ecNumber evidence="4">1.8.1.9</ecNumber>
    </submittedName>
</protein>
<dbReference type="OrthoDB" id="9806179at2"/>
<dbReference type="AlphaFoldDB" id="U5QHK1"/>
<dbReference type="STRING" id="1183438.GKIL_2092"/>
<dbReference type="InterPro" id="IPR023753">
    <property type="entry name" value="FAD/NAD-binding_dom"/>
</dbReference>
<dbReference type="Proteomes" id="UP000017396">
    <property type="component" value="Chromosome"/>
</dbReference>
<evidence type="ECO:0000256" key="1">
    <source>
        <dbReference type="ARBA" id="ARBA00022630"/>
    </source>
</evidence>
<dbReference type="RefSeq" id="WP_023173473.1">
    <property type="nucleotide sequence ID" value="NC_022600.1"/>
</dbReference>
<dbReference type="KEGG" id="glj:GKIL_2092"/>
<keyword evidence="5" id="KW-1185">Reference proteome</keyword>
<dbReference type="EMBL" id="CP003587">
    <property type="protein sequence ID" value="AGY58338.1"/>
    <property type="molecule type" value="Genomic_DNA"/>
</dbReference>
<dbReference type="GO" id="GO:0004791">
    <property type="term" value="F:thioredoxin-disulfide reductase (NADPH) activity"/>
    <property type="evidence" value="ECO:0007669"/>
    <property type="project" value="UniProtKB-EC"/>
</dbReference>
<dbReference type="InterPro" id="IPR050097">
    <property type="entry name" value="Ferredoxin-NADP_redctase_2"/>
</dbReference>
<dbReference type="PRINTS" id="PR00469">
    <property type="entry name" value="PNDRDTASEII"/>
</dbReference>
<dbReference type="Gene3D" id="3.50.50.60">
    <property type="entry name" value="FAD/NAD(P)-binding domain"/>
    <property type="match status" value="2"/>
</dbReference>
<dbReference type="SUPFAM" id="SSF51905">
    <property type="entry name" value="FAD/NAD(P)-binding domain"/>
    <property type="match status" value="2"/>
</dbReference>
<gene>
    <name evidence="4" type="primary">trxB</name>
    <name evidence="4" type="ORF">GKIL_2092</name>
</gene>
<dbReference type="PRINTS" id="PR00368">
    <property type="entry name" value="FADPNR"/>
</dbReference>
<reference evidence="4 5" key="1">
    <citation type="journal article" date="2013" name="PLoS ONE">
        <title>Cultivation and Complete Genome Sequencing of Gloeobacter kilaueensis sp. nov., from a Lava Cave in Kilauea Caldera, Hawai'i.</title>
        <authorList>
            <person name="Saw J.H."/>
            <person name="Schatz M."/>
            <person name="Brown M.V."/>
            <person name="Kunkel D.D."/>
            <person name="Foster J.S."/>
            <person name="Shick H."/>
            <person name="Christensen S."/>
            <person name="Hou S."/>
            <person name="Wan X."/>
            <person name="Donachie S.P."/>
        </authorList>
    </citation>
    <scope>NUCLEOTIDE SEQUENCE [LARGE SCALE GENOMIC DNA]</scope>
    <source>
        <strain evidence="5">JS</strain>
    </source>
</reference>
<evidence type="ECO:0000313" key="5">
    <source>
        <dbReference type="Proteomes" id="UP000017396"/>
    </source>
</evidence>
<evidence type="ECO:0000259" key="3">
    <source>
        <dbReference type="Pfam" id="PF07992"/>
    </source>
</evidence>
<accession>U5QHK1</accession>
<dbReference type="PATRIC" id="fig|1183438.3.peg.2054"/>
<evidence type="ECO:0000256" key="2">
    <source>
        <dbReference type="ARBA" id="ARBA00023002"/>
    </source>
</evidence>
<dbReference type="PANTHER" id="PTHR48105">
    <property type="entry name" value="THIOREDOXIN REDUCTASE 1-RELATED-RELATED"/>
    <property type="match status" value="1"/>
</dbReference>
<dbReference type="HOGENOM" id="CLU_031864_5_0_3"/>
<dbReference type="eggNOG" id="COG0492">
    <property type="taxonomic scope" value="Bacteria"/>
</dbReference>
<proteinExistence type="predicted"/>
<feature type="domain" description="FAD/NAD(P)-binding" evidence="3">
    <location>
        <begin position="16"/>
        <end position="301"/>
    </location>
</feature>
<keyword evidence="2 4" id="KW-0560">Oxidoreductase</keyword>
<sequence>MILKHEHLEAKQQELYDVIVVGGGAGGLSAAVYLARYNLKVLVIEKGRGRSFWMQKLWNYLPAVISGKELIEGGRMMALDYGADWLNGFVESVQDTGGEFAVRVKYRLKNSEYPVFRSKYLIAASGLIDVLPHLADMQNVYEYAGYNLHVCLICDGHEMTDQRAALIAGSESAINTAFFLSWFTPYISVLTQGAFPVSEAMRTKLAEHGYPLIEKPIARFLGRDHVMDGIEFTDGTVLKVDTGLVSMGSIRHNEYLEGLDLQKDSEDIVTDGYCRTSHPRLFAVGDLKKGLNQVSIAVADGTLAATAIWKEIRREQPARKWLENLRQPEVV</sequence>
<evidence type="ECO:0000313" key="4">
    <source>
        <dbReference type="EMBL" id="AGY58338.1"/>
    </source>
</evidence>